<dbReference type="Proteomes" id="UP000236743">
    <property type="component" value="Unassembled WGS sequence"/>
</dbReference>
<evidence type="ECO:0000313" key="2">
    <source>
        <dbReference type="EMBL" id="SEG46803.1"/>
    </source>
</evidence>
<dbReference type="RefSeq" id="WP_103873253.1">
    <property type="nucleotide sequence ID" value="NZ_FNUY01000005.1"/>
</dbReference>
<evidence type="ECO:0000259" key="1">
    <source>
        <dbReference type="PROSITE" id="PS51819"/>
    </source>
</evidence>
<dbReference type="InterPro" id="IPR029068">
    <property type="entry name" value="Glyas_Bleomycin-R_OHBP_Dase"/>
</dbReference>
<feature type="domain" description="VOC" evidence="1">
    <location>
        <begin position="10"/>
        <end position="124"/>
    </location>
</feature>
<organism evidence="2 3">
    <name type="scientific">Bosea lathyri</name>
    <dbReference type="NCBI Taxonomy" id="1036778"/>
    <lineage>
        <taxon>Bacteria</taxon>
        <taxon>Pseudomonadati</taxon>
        <taxon>Pseudomonadota</taxon>
        <taxon>Alphaproteobacteria</taxon>
        <taxon>Hyphomicrobiales</taxon>
        <taxon>Boseaceae</taxon>
        <taxon>Bosea</taxon>
    </lineage>
</organism>
<dbReference type="SUPFAM" id="SSF54593">
    <property type="entry name" value="Glyoxalase/Bleomycin resistance protein/Dihydroxybiphenyl dioxygenase"/>
    <property type="match status" value="1"/>
</dbReference>
<proteinExistence type="predicted"/>
<dbReference type="PANTHER" id="PTHR36503">
    <property type="entry name" value="BLR2520 PROTEIN"/>
    <property type="match status" value="1"/>
</dbReference>
<dbReference type="PROSITE" id="PS51819">
    <property type="entry name" value="VOC"/>
    <property type="match status" value="1"/>
</dbReference>
<dbReference type="AlphaFoldDB" id="A0A1H6ADJ1"/>
<dbReference type="Pfam" id="PF00903">
    <property type="entry name" value="Glyoxalase"/>
    <property type="match status" value="1"/>
</dbReference>
<dbReference type="InterPro" id="IPR037523">
    <property type="entry name" value="VOC_core"/>
</dbReference>
<dbReference type="InterPro" id="IPR004360">
    <property type="entry name" value="Glyas_Fos-R_dOase_dom"/>
</dbReference>
<dbReference type="PANTHER" id="PTHR36503:SF3">
    <property type="entry name" value="BLR0126 PROTEIN"/>
    <property type="match status" value="1"/>
</dbReference>
<name>A0A1H6ADJ1_9HYPH</name>
<evidence type="ECO:0000313" key="3">
    <source>
        <dbReference type="Proteomes" id="UP000236743"/>
    </source>
</evidence>
<dbReference type="Gene3D" id="3.10.180.10">
    <property type="entry name" value="2,3-Dihydroxybiphenyl 1,2-Dioxygenase, domain 1"/>
    <property type="match status" value="1"/>
</dbReference>
<sequence length="127" mass="14219">MTDLAATGIRFGRIAAMLPVRDMDRAHDFYAGALGFTKTFENGDPVGFMILKRDGAELHLTLQPTHKAAPFNIAHMMVEDIDALHAIIRERGLRIVKGLRDKDYGLRAFVFEDPDGNRIDVGEPLKR</sequence>
<dbReference type="EMBL" id="FNUY01000005">
    <property type="protein sequence ID" value="SEG46803.1"/>
    <property type="molecule type" value="Genomic_DNA"/>
</dbReference>
<dbReference type="OrthoDB" id="9791602at2"/>
<accession>A0A1H6ADJ1</accession>
<keyword evidence="3" id="KW-1185">Reference proteome</keyword>
<gene>
    <name evidence="2" type="ORF">SAMN04488115_105382</name>
</gene>
<protein>
    <recommendedName>
        <fullName evidence="1">VOC domain-containing protein</fullName>
    </recommendedName>
</protein>
<reference evidence="2 3" key="1">
    <citation type="submission" date="2016-10" db="EMBL/GenBank/DDBJ databases">
        <authorList>
            <person name="de Groot N.N."/>
        </authorList>
    </citation>
    <scope>NUCLEOTIDE SEQUENCE [LARGE SCALE GENOMIC DNA]</scope>
    <source>
        <strain evidence="2 3">DSM 26656</strain>
    </source>
</reference>